<reference evidence="2" key="2">
    <citation type="journal article" date="2023" name="Int. J. Mol. Sci.">
        <title>De Novo Assembly and Annotation of 11 Diverse Shrub Willow (Salix) Genomes Reveals Novel Gene Organization in Sex-Linked Regions.</title>
        <authorList>
            <person name="Hyden B."/>
            <person name="Feng K."/>
            <person name="Yates T.B."/>
            <person name="Jawdy S."/>
            <person name="Cereghino C."/>
            <person name="Smart L.B."/>
            <person name="Muchero W."/>
        </authorList>
    </citation>
    <scope>NUCLEOTIDE SEQUENCE</scope>
    <source>
        <tissue evidence="2">Shoot tip</tissue>
    </source>
</reference>
<dbReference type="Pfam" id="PF01190">
    <property type="entry name" value="Pollen_Ole_e_1"/>
    <property type="match status" value="1"/>
</dbReference>
<comment type="caution">
    <text evidence="2">The sequence shown here is derived from an EMBL/GenBank/DDBJ whole genome shotgun (WGS) entry which is preliminary data.</text>
</comment>
<dbReference type="PANTHER" id="PTHR47273:SF4">
    <property type="entry name" value="EXPRESSED PROTEIN"/>
    <property type="match status" value="1"/>
</dbReference>
<name>A0ABQ8ZGA1_9ROSI</name>
<evidence type="ECO:0000313" key="2">
    <source>
        <dbReference type="EMBL" id="KAJ6287905.1"/>
    </source>
</evidence>
<dbReference type="EMBL" id="JAPFFI010001144">
    <property type="protein sequence ID" value="KAJ6287905.1"/>
    <property type="molecule type" value="Genomic_DNA"/>
</dbReference>
<feature type="signal peptide" evidence="1">
    <location>
        <begin position="1"/>
        <end position="21"/>
    </location>
</feature>
<protein>
    <recommendedName>
        <fullName evidence="4">Pollen Ole e 1 allergen and extensin family protein</fullName>
    </recommendedName>
</protein>
<gene>
    <name evidence="2" type="ORF">OIU77_001143</name>
</gene>
<dbReference type="Proteomes" id="UP001141253">
    <property type="component" value="Unassembled WGS sequence"/>
</dbReference>
<dbReference type="PANTHER" id="PTHR47273">
    <property type="entry name" value="EXPRESSED PROTEIN"/>
    <property type="match status" value="1"/>
</dbReference>
<sequence length="167" mass="18829">MMPLFFIIFLLSFRFGNLSEASHGEKLPSAVVVGTVYCDTCFQEDFSRNSHFISGAHVAVECKDEKSRPSFREEAKTDEHGEFKVHLPFSVTKHVKKIQGCSVELLSSSEPFCAVASTATSSPSYVIKNQEQEIRGNSVPEKPLCLLLLTRRFHLHFKTQKYLVSLL</sequence>
<evidence type="ECO:0000256" key="1">
    <source>
        <dbReference type="SAM" id="SignalP"/>
    </source>
</evidence>
<feature type="chain" id="PRO_5046342241" description="Pollen Ole e 1 allergen and extensin family protein" evidence="1">
    <location>
        <begin position="22"/>
        <end position="167"/>
    </location>
</feature>
<organism evidence="2 3">
    <name type="scientific">Salix suchowensis</name>
    <dbReference type="NCBI Taxonomy" id="1278906"/>
    <lineage>
        <taxon>Eukaryota</taxon>
        <taxon>Viridiplantae</taxon>
        <taxon>Streptophyta</taxon>
        <taxon>Embryophyta</taxon>
        <taxon>Tracheophyta</taxon>
        <taxon>Spermatophyta</taxon>
        <taxon>Magnoliopsida</taxon>
        <taxon>eudicotyledons</taxon>
        <taxon>Gunneridae</taxon>
        <taxon>Pentapetalae</taxon>
        <taxon>rosids</taxon>
        <taxon>fabids</taxon>
        <taxon>Malpighiales</taxon>
        <taxon>Salicaceae</taxon>
        <taxon>Saliceae</taxon>
        <taxon>Salix</taxon>
    </lineage>
</organism>
<proteinExistence type="predicted"/>
<reference evidence="2" key="1">
    <citation type="submission" date="2022-10" db="EMBL/GenBank/DDBJ databases">
        <authorList>
            <person name="Hyden B.L."/>
            <person name="Feng K."/>
            <person name="Yates T."/>
            <person name="Jawdy S."/>
            <person name="Smart L.B."/>
            <person name="Muchero W."/>
        </authorList>
    </citation>
    <scope>NUCLEOTIDE SEQUENCE</scope>
    <source>
        <tissue evidence="2">Shoot tip</tissue>
    </source>
</reference>
<keyword evidence="3" id="KW-1185">Reference proteome</keyword>
<evidence type="ECO:0000313" key="3">
    <source>
        <dbReference type="Proteomes" id="UP001141253"/>
    </source>
</evidence>
<accession>A0ABQ8ZGA1</accession>
<evidence type="ECO:0008006" key="4">
    <source>
        <dbReference type="Google" id="ProtNLM"/>
    </source>
</evidence>
<keyword evidence="1" id="KW-0732">Signal</keyword>